<name>A0ABD2AGZ2_VESMC</name>
<gene>
    <name evidence="1" type="ORF">V1477_021039</name>
</gene>
<dbReference type="EMBL" id="JAYRBN010000117">
    <property type="protein sequence ID" value="KAL2719892.1"/>
    <property type="molecule type" value="Genomic_DNA"/>
</dbReference>
<organism evidence="1 2">
    <name type="scientific">Vespula maculifrons</name>
    <name type="common">Eastern yellow jacket</name>
    <name type="synonym">Wasp</name>
    <dbReference type="NCBI Taxonomy" id="7453"/>
    <lineage>
        <taxon>Eukaryota</taxon>
        <taxon>Metazoa</taxon>
        <taxon>Ecdysozoa</taxon>
        <taxon>Arthropoda</taxon>
        <taxon>Hexapoda</taxon>
        <taxon>Insecta</taxon>
        <taxon>Pterygota</taxon>
        <taxon>Neoptera</taxon>
        <taxon>Endopterygota</taxon>
        <taxon>Hymenoptera</taxon>
        <taxon>Apocrita</taxon>
        <taxon>Aculeata</taxon>
        <taxon>Vespoidea</taxon>
        <taxon>Vespidae</taxon>
        <taxon>Vespinae</taxon>
        <taxon>Vespula</taxon>
    </lineage>
</organism>
<comment type="caution">
    <text evidence="1">The sequence shown here is derived from an EMBL/GenBank/DDBJ whole genome shotgun (WGS) entry which is preliminary data.</text>
</comment>
<dbReference type="Proteomes" id="UP001607303">
    <property type="component" value="Unassembled WGS sequence"/>
</dbReference>
<proteinExistence type="predicted"/>
<sequence>MYVIRALVLIVKYLHLNPSLLHLTIQCALICASSNKGDPAKGNALPLSLTVAPGRTKKFRKTLTILDSTISSTDNMADELLQKPQNVKARLGTSHTDQFAYYMIFIKKKRNTRYSHYEIFILARERSINMYQKHLFQYVFVQYGLIHMVVKKGR</sequence>
<dbReference type="AlphaFoldDB" id="A0ABD2AGZ2"/>
<keyword evidence="2" id="KW-1185">Reference proteome</keyword>
<reference evidence="1 2" key="1">
    <citation type="journal article" date="2024" name="Ann. Entomol. Soc. Am.">
        <title>Genomic analyses of the southern and eastern yellowjacket wasps (Hymenoptera: Vespidae) reveal evolutionary signatures of social life.</title>
        <authorList>
            <person name="Catto M.A."/>
            <person name="Caine P.B."/>
            <person name="Orr S.E."/>
            <person name="Hunt B.G."/>
            <person name="Goodisman M.A.D."/>
        </authorList>
    </citation>
    <scope>NUCLEOTIDE SEQUENCE [LARGE SCALE GENOMIC DNA]</scope>
    <source>
        <strain evidence="1">232</strain>
        <tissue evidence="1">Head and thorax</tissue>
    </source>
</reference>
<accession>A0ABD2AGZ2</accession>
<evidence type="ECO:0000313" key="2">
    <source>
        <dbReference type="Proteomes" id="UP001607303"/>
    </source>
</evidence>
<protein>
    <submittedName>
        <fullName evidence="1">Uncharacterized protein</fullName>
    </submittedName>
</protein>
<evidence type="ECO:0000313" key="1">
    <source>
        <dbReference type="EMBL" id="KAL2719892.1"/>
    </source>
</evidence>